<keyword evidence="8" id="KW-1133">Transmembrane helix</keyword>
<evidence type="ECO:0000313" key="10">
    <source>
        <dbReference type="EMBL" id="CCO15435.1"/>
    </source>
</evidence>
<feature type="compositionally biased region" description="Polar residues" evidence="7">
    <location>
        <begin position="130"/>
        <end position="139"/>
    </location>
</feature>
<keyword evidence="5 8" id="KW-0472">Membrane</keyword>
<feature type="region of interest" description="Disordered" evidence="7">
    <location>
        <begin position="130"/>
        <end position="234"/>
    </location>
</feature>
<evidence type="ECO:0000256" key="1">
    <source>
        <dbReference type="ARBA" id="ARBA00004370"/>
    </source>
</evidence>
<feature type="coiled-coil region" evidence="6">
    <location>
        <begin position="444"/>
        <end position="471"/>
    </location>
</feature>
<comment type="subcellular location">
    <subcellularLocation>
        <location evidence="1">Membrane</location>
    </subcellularLocation>
</comment>
<dbReference type="Proteomes" id="UP000198341">
    <property type="component" value="Chromosome 3"/>
</dbReference>
<feature type="domain" description="SMP-LTD" evidence="9">
    <location>
        <begin position="499"/>
        <end position="690"/>
    </location>
</feature>
<dbReference type="GeneID" id="19016977"/>
<dbReference type="PROSITE" id="PS51847">
    <property type="entry name" value="SMP"/>
    <property type="match status" value="1"/>
</dbReference>
<dbReference type="RefSeq" id="XP_007513998.1">
    <property type="nucleotide sequence ID" value="XM_007513936.1"/>
</dbReference>
<dbReference type="Pfam" id="PF25669">
    <property type="entry name" value="SMP_MUG190-like"/>
    <property type="match status" value="1"/>
</dbReference>
<dbReference type="STRING" id="41875.K8ESQ3"/>
<dbReference type="GO" id="GO:0008289">
    <property type="term" value="F:lipid binding"/>
    <property type="evidence" value="ECO:0007669"/>
    <property type="project" value="UniProtKB-KW"/>
</dbReference>
<sequence>MVFLRDNVSLQKLKQQHKSADDDLVDDEHSALEFAITVGKNEGLDVQFVEKKKNKNNNNNDGEMEWWVTKCICRVENTGETIELKMEESATIAMLKMKLRTEMNKKAKKIYSSSSSLTTSTTFTKRNDFTGASTASTMKGMNARNGERNVSGEQQQNANEPRRIVLGGGVPSVSLAGQNTNMTRTNVDSMKEDDFRGFDDDDDGGEYEDLRRDMSRNNQQQQLEKNTTSNKKNENVFLRDLSEFANELVEVVAPKPKDQPIHHDKMGENKSNSTSKSNKNNINELETMGSWEKVDEWQAWGEIGQVQVKHRTTTTTTTTPTAAIQTPNVTINVKKVGRGKIEPMKLNATKVSQSRKKMNWSSLSSLSFVSNIQDSFTNMAAMSTKYSTMVAELAPGFASHSLSAHIMIFVTVAAILVKLMGFTFWLLCVVLVCYARVRSEENLRALAEKKALDLQSKLAKVQDDLEQLQFATATVAANTASRGGSLSSGSASVLNNGQAVADVLWMNSTIAACWDGFLRNWLSSLAGNLLSDKLSTAKPSVLESIHLASFEMNHKPPSCRNVKVLRSRKVFEGVMLELGVELSDIAFNMTIHSKLAQLKIPLKLAVELDATNLLLRTSVLLIDKPPYAGLLKTSFADLPETKLKIIPEGVSGRMGNIAELPGVDVWIKNSIQDALVENLLEPNSYTWNIEEFFQMYYK</sequence>
<dbReference type="CDD" id="cd21669">
    <property type="entry name" value="SMP_SF"/>
    <property type="match status" value="1"/>
</dbReference>
<keyword evidence="4" id="KW-0446">Lipid-binding</keyword>
<dbReference type="EMBL" id="FO082276">
    <property type="protein sequence ID" value="CCO15435.1"/>
    <property type="molecule type" value="Genomic_DNA"/>
</dbReference>
<keyword evidence="3" id="KW-0445">Lipid transport</keyword>
<evidence type="ECO:0000256" key="7">
    <source>
        <dbReference type="SAM" id="MobiDB-lite"/>
    </source>
</evidence>
<evidence type="ECO:0000256" key="5">
    <source>
        <dbReference type="ARBA" id="ARBA00023136"/>
    </source>
</evidence>
<evidence type="ECO:0000256" key="8">
    <source>
        <dbReference type="SAM" id="Phobius"/>
    </source>
</evidence>
<dbReference type="InterPro" id="IPR031468">
    <property type="entry name" value="SMP_LBD"/>
</dbReference>
<keyword evidence="6" id="KW-0175">Coiled coil</keyword>
<dbReference type="OrthoDB" id="1029639at2759"/>
<reference evidence="10 11" key="1">
    <citation type="submission" date="2011-10" db="EMBL/GenBank/DDBJ databases">
        <authorList>
            <person name="Genoscope - CEA"/>
        </authorList>
    </citation>
    <scope>NUCLEOTIDE SEQUENCE [LARGE SCALE GENOMIC DNA]</scope>
    <source>
        <strain evidence="10 11">RCC 1105</strain>
    </source>
</reference>
<accession>K8ESQ3</accession>
<dbReference type="AlphaFoldDB" id="K8ESQ3"/>
<evidence type="ECO:0000256" key="2">
    <source>
        <dbReference type="ARBA" id="ARBA00022448"/>
    </source>
</evidence>
<dbReference type="KEGG" id="bpg:Bathy03g04400"/>
<evidence type="ECO:0000313" key="11">
    <source>
        <dbReference type="Proteomes" id="UP000198341"/>
    </source>
</evidence>
<dbReference type="InterPro" id="IPR052847">
    <property type="entry name" value="Ext_Synaptotagmin/KAHRP-like"/>
</dbReference>
<name>K8ESQ3_9CHLO</name>
<feature type="compositionally biased region" description="Low complexity" evidence="7">
    <location>
        <begin position="269"/>
        <end position="282"/>
    </location>
</feature>
<dbReference type="PANTHER" id="PTHR47042:SF4">
    <property type="entry name" value="OS02G0313700 PROTEIN"/>
    <property type="match status" value="1"/>
</dbReference>
<keyword evidence="8" id="KW-0812">Transmembrane</keyword>
<gene>
    <name evidence="10" type="ORF">Bathy03g04400</name>
</gene>
<dbReference type="GO" id="GO:0006869">
    <property type="term" value="P:lipid transport"/>
    <property type="evidence" value="ECO:0007669"/>
    <property type="project" value="UniProtKB-KW"/>
</dbReference>
<feature type="transmembrane region" description="Helical" evidence="8">
    <location>
        <begin position="406"/>
        <end position="434"/>
    </location>
</feature>
<dbReference type="GO" id="GO:0016020">
    <property type="term" value="C:membrane"/>
    <property type="evidence" value="ECO:0007669"/>
    <property type="project" value="UniProtKB-SubCell"/>
</dbReference>
<feature type="compositionally biased region" description="Polar residues" evidence="7">
    <location>
        <begin position="175"/>
        <end position="188"/>
    </location>
</feature>
<dbReference type="PANTHER" id="PTHR47042">
    <property type="entry name" value="C2 DOMAIN-CONTAINING PROTEIN-LIKE"/>
    <property type="match status" value="1"/>
</dbReference>
<keyword evidence="11" id="KW-1185">Reference proteome</keyword>
<evidence type="ECO:0000256" key="6">
    <source>
        <dbReference type="SAM" id="Coils"/>
    </source>
</evidence>
<feature type="region of interest" description="Disordered" evidence="7">
    <location>
        <begin position="253"/>
        <end position="282"/>
    </location>
</feature>
<organism evidence="10 11">
    <name type="scientific">Bathycoccus prasinos</name>
    <dbReference type="NCBI Taxonomy" id="41875"/>
    <lineage>
        <taxon>Eukaryota</taxon>
        <taxon>Viridiplantae</taxon>
        <taxon>Chlorophyta</taxon>
        <taxon>Mamiellophyceae</taxon>
        <taxon>Mamiellales</taxon>
        <taxon>Bathycoccaceae</taxon>
        <taxon>Bathycoccus</taxon>
    </lineage>
</organism>
<feature type="compositionally biased region" description="Basic and acidic residues" evidence="7">
    <location>
        <begin position="189"/>
        <end position="198"/>
    </location>
</feature>
<keyword evidence="2" id="KW-0813">Transport</keyword>
<evidence type="ECO:0000259" key="9">
    <source>
        <dbReference type="PROSITE" id="PS51847"/>
    </source>
</evidence>
<feature type="compositionally biased region" description="Basic and acidic residues" evidence="7">
    <location>
        <begin position="255"/>
        <end position="268"/>
    </location>
</feature>
<proteinExistence type="predicted"/>
<protein>
    <submittedName>
        <fullName evidence="10">C2 domain-containing protein-like (ISS)</fullName>
    </submittedName>
</protein>
<evidence type="ECO:0000256" key="4">
    <source>
        <dbReference type="ARBA" id="ARBA00023121"/>
    </source>
</evidence>
<evidence type="ECO:0000256" key="3">
    <source>
        <dbReference type="ARBA" id="ARBA00023055"/>
    </source>
</evidence>